<feature type="domain" description="Toprim" evidence="8">
    <location>
        <begin position="79"/>
        <end position="174"/>
    </location>
</feature>
<comment type="caution">
    <text evidence="9">The sequence shown here is derived from an EMBL/GenBank/DDBJ whole genome shotgun (WGS) entry which is preliminary data.</text>
</comment>
<dbReference type="InterPro" id="IPR023627">
    <property type="entry name" value="Rcmb_RecR"/>
</dbReference>
<keyword evidence="6 7" id="KW-0234">DNA repair</keyword>
<evidence type="ECO:0000256" key="2">
    <source>
        <dbReference type="ARBA" id="ARBA00022763"/>
    </source>
</evidence>
<dbReference type="PROSITE" id="PS01300">
    <property type="entry name" value="RECR"/>
    <property type="match status" value="1"/>
</dbReference>
<evidence type="ECO:0000256" key="1">
    <source>
        <dbReference type="ARBA" id="ARBA00022723"/>
    </source>
</evidence>
<gene>
    <name evidence="7 9" type="primary">recR</name>
    <name evidence="9" type="ORF">J2D73_15745</name>
</gene>
<reference evidence="9 10" key="1">
    <citation type="submission" date="2021-03" db="EMBL/GenBank/DDBJ databases">
        <title>The complete genome sequence of Acetobacter sacchari TBRC 11175.</title>
        <authorList>
            <person name="Charoenyingcharoen P."/>
            <person name="Yukphan P."/>
        </authorList>
    </citation>
    <scope>NUCLEOTIDE SEQUENCE [LARGE SCALE GENOMIC DNA]</scope>
    <source>
        <strain evidence="9 10">TBRC 11175</strain>
    </source>
</reference>
<evidence type="ECO:0000256" key="6">
    <source>
        <dbReference type="ARBA" id="ARBA00023204"/>
    </source>
</evidence>
<keyword evidence="2 7" id="KW-0227">DNA damage</keyword>
<dbReference type="Pfam" id="PF21176">
    <property type="entry name" value="RecR_HhH"/>
    <property type="match status" value="1"/>
</dbReference>
<dbReference type="HAMAP" id="MF_00017">
    <property type="entry name" value="RecR"/>
    <property type="match status" value="1"/>
</dbReference>
<keyword evidence="5 7" id="KW-0233">DNA recombination</keyword>
<evidence type="ECO:0000256" key="7">
    <source>
        <dbReference type="HAMAP-Rule" id="MF_00017"/>
    </source>
</evidence>
<comment type="function">
    <text evidence="7">May play a role in DNA repair. It seems to be involved in an RecBC-independent recombinational process of DNA repair. It may act with RecF and RecO.</text>
</comment>
<dbReference type="InterPro" id="IPR034137">
    <property type="entry name" value="TOPRIM_RecR"/>
</dbReference>
<keyword evidence="3 7" id="KW-0863">Zinc-finger</keyword>
<dbReference type="PROSITE" id="PS50880">
    <property type="entry name" value="TOPRIM"/>
    <property type="match status" value="1"/>
</dbReference>
<protein>
    <recommendedName>
        <fullName evidence="7">Recombination protein RecR</fullName>
    </recommendedName>
</protein>
<dbReference type="CDD" id="cd01025">
    <property type="entry name" value="TOPRIM_recR"/>
    <property type="match status" value="1"/>
</dbReference>
<name>A0ABS3LZ95_9PROT</name>
<dbReference type="PANTHER" id="PTHR30446:SF0">
    <property type="entry name" value="RECOMBINATION PROTEIN RECR"/>
    <property type="match status" value="1"/>
</dbReference>
<feature type="zinc finger region" description="C4-type" evidence="7">
    <location>
        <begin position="56"/>
        <end position="71"/>
    </location>
</feature>
<proteinExistence type="inferred from homology"/>
<dbReference type="PANTHER" id="PTHR30446">
    <property type="entry name" value="RECOMBINATION PROTEIN RECR"/>
    <property type="match status" value="1"/>
</dbReference>
<dbReference type="Proteomes" id="UP000664771">
    <property type="component" value="Unassembled WGS sequence"/>
</dbReference>
<dbReference type="Gene3D" id="6.10.250.240">
    <property type="match status" value="1"/>
</dbReference>
<accession>A0ABS3LZ95</accession>
<comment type="similarity">
    <text evidence="7">Belongs to the RecR family.</text>
</comment>
<evidence type="ECO:0000256" key="3">
    <source>
        <dbReference type="ARBA" id="ARBA00022771"/>
    </source>
</evidence>
<dbReference type="InterPro" id="IPR015967">
    <property type="entry name" value="Rcmb_RecR_Znf"/>
</dbReference>
<evidence type="ECO:0000259" key="8">
    <source>
        <dbReference type="PROSITE" id="PS50880"/>
    </source>
</evidence>
<dbReference type="Gene3D" id="3.40.1360.10">
    <property type="match status" value="1"/>
</dbReference>
<dbReference type="Pfam" id="PF13662">
    <property type="entry name" value="Toprim_4"/>
    <property type="match status" value="1"/>
</dbReference>
<dbReference type="Pfam" id="PF02132">
    <property type="entry name" value="RecR_ZnF"/>
    <property type="match status" value="1"/>
</dbReference>
<dbReference type="SUPFAM" id="SSF111304">
    <property type="entry name" value="Recombination protein RecR"/>
    <property type="match status" value="1"/>
</dbReference>
<keyword evidence="1 7" id="KW-0479">Metal-binding</keyword>
<dbReference type="EMBL" id="JAFVMF010000019">
    <property type="protein sequence ID" value="MBO1361240.1"/>
    <property type="molecule type" value="Genomic_DNA"/>
</dbReference>
<sequence length="198" mass="20875">MANGEIGRLIGLVSRLPGLGPRSARRIVLALLRDPKGRMVPLARAMQEAAASVRTCSRCGNLDGKDPCHICMDPSRQQDVVCVVESVADLWALERAGSYHGVYMVLGGVLSALSGVGPDDLNLRPLLTRLDEGSVREVILALSATVDGATTMHWLQERLGGYSVSITRVAQGVPVGGALEVLDDGTLAAALSARRPVV</sequence>
<dbReference type="SMART" id="SM00493">
    <property type="entry name" value="TOPRIM"/>
    <property type="match status" value="1"/>
</dbReference>
<dbReference type="Gene3D" id="3.30.60.80">
    <property type="match status" value="1"/>
</dbReference>
<dbReference type="InterPro" id="IPR006171">
    <property type="entry name" value="TOPRIM_dom"/>
</dbReference>
<evidence type="ECO:0000256" key="5">
    <source>
        <dbReference type="ARBA" id="ARBA00023172"/>
    </source>
</evidence>
<organism evidence="9 10">
    <name type="scientific">Acetobacter sacchari</name>
    <dbReference type="NCBI Taxonomy" id="2661687"/>
    <lineage>
        <taxon>Bacteria</taxon>
        <taxon>Pseudomonadati</taxon>
        <taxon>Pseudomonadota</taxon>
        <taxon>Alphaproteobacteria</taxon>
        <taxon>Acetobacterales</taxon>
        <taxon>Acetobacteraceae</taxon>
        <taxon>Acetobacter</taxon>
    </lineage>
</organism>
<evidence type="ECO:0000313" key="9">
    <source>
        <dbReference type="EMBL" id="MBO1361240.1"/>
    </source>
</evidence>
<dbReference type="InterPro" id="IPR000093">
    <property type="entry name" value="DNA_Rcmb_RecR"/>
</dbReference>
<keyword evidence="10" id="KW-1185">Reference proteome</keyword>
<dbReference type="Gene3D" id="1.10.8.420">
    <property type="entry name" value="RecR Domain 1"/>
    <property type="match status" value="1"/>
</dbReference>
<evidence type="ECO:0000313" key="10">
    <source>
        <dbReference type="Proteomes" id="UP000664771"/>
    </source>
</evidence>
<dbReference type="Pfam" id="PF21175">
    <property type="entry name" value="RecR_C"/>
    <property type="match status" value="1"/>
</dbReference>
<evidence type="ECO:0000256" key="4">
    <source>
        <dbReference type="ARBA" id="ARBA00022833"/>
    </source>
</evidence>
<keyword evidence="4 7" id="KW-0862">Zinc</keyword>
<dbReference type="NCBIfam" id="TIGR00615">
    <property type="entry name" value="recR"/>
    <property type="match status" value="1"/>
</dbReference>